<dbReference type="Pfam" id="PF00083">
    <property type="entry name" value="Sugar_tr"/>
    <property type="match status" value="1"/>
</dbReference>
<feature type="transmembrane region" description="Helical" evidence="6">
    <location>
        <begin position="474"/>
        <end position="493"/>
    </location>
</feature>
<dbReference type="PANTHER" id="PTHR23503">
    <property type="entry name" value="SOLUTE CARRIER FAMILY 2"/>
    <property type="match status" value="1"/>
</dbReference>
<dbReference type="PRINTS" id="PR00171">
    <property type="entry name" value="SUGRTRNSPORT"/>
</dbReference>
<evidence type="ECO:0000256" key="6">
    <source>
        <dbReference type="SAM" id="Phobius"/>
    </source>
</evidence>
<dbReference type="InterPro" id="IPR036259">
    <property type="entry name" value="MFS_trans_sf"/>
</dbReference>
<dbReference type="PROSITE" id="PS00216">
    <property type="entry name" value="SUGAR_TRANSPORT_1"/>
    <property type="match status" value="1"/>
</dbReference>
<feature type="transmembrane region" description="Helical" evidence="6">
    <location>
        <begin position="159"/>
        <end position="181"/>
    </location>
</feature>
<dbReference type="WBParaSite" id="HCON_00119270-00001">
    <property type="protein sequence ID" value="HCON_00119270-00001"/>
    <property type="gene ID" value="HCON_00119270"/>
</dbReference>
<feature type="transmembrane region" description="Helical" evidence="6">
    <location>
        <begin position="193"/>
        <end position="212"/>
    </location>
</feature>
<dbReference type="PROSITE" id="PS50850">
    <property type="entry name" value="MFS"/>
    <property type="match status" value="1"/>
</dbReference>
<evidence type="ECO:0000256" key="3">
    <source>
        <dbReference type="ARBA" id="ARBA00022989"/>
    </source>
</evidence>
<evidence type="ECO:0000256" key="1">
    <source>
        <dbReference type="ARBA" id="ARBA00004141"/>
    </source>
</evidence>
<keyword evidence="3 6" id="KW-1133">Transmembrane helix</keyword>
<dbReference type="GO" id="GO:0015149">
    <property type="term" value="F:hexose transmembrane transporter activity"/>
    <property type="evidence" value="ECO:0007669"/>
    <property type="project" value="TreeGrafter"/>
</dbReference>
<sequence>FCCVKPHRAPAPRVISGEMARESSTIEDSLSKKSRKEPSSSQWPTWNLAKAALLVSIGGGFNFGYQLLITNPAQLAFIQFLNDSYAETHGIRQDRGTLEFLWGVIVSTFFWGATVGALLIQTIADRLGRKNGIIFTFLVQIIAVAMEIVSFFANSYILFSISRIVLGAAISVSLGIGPMFIIECSPVGCRGMISMATGVMLQVGLVIGSISAMPEIWGTVDCWWLVYGLELLLTVFVTVFMLFVPESPSFLMTKNKKQLAERSILYYHGVSEAETEPLMADMKKGVDGEKPLGLFEVIRDKTWLCGLLVGIAIMSGTILCGVAAVNAFAFEILLNVGLSPLHASLGNLVICVMAVIGVLVSGRLVERMGRRPLLIFTFGGIGLVNVLISGFMYMFQINKEDWIGWCVVVSICAFNLVFAAGPGPLCFFVPGELVGHKARAATYTWLNIVMNGFRSLLLVVYFPIQAALGGPLCYFILFFPPCAIAVAICYFYLPETTGLSPEEARVAMRRLPSCCRKNVREDEEEKMGEIRSD</sequence>
<reference evidence="9" key="1">
    <citation type="submission" date="2020-12" db="UniProtKB">
        <authorList>
            <consortium name="WormBaseParasite"/>
        </authorList>
    </citation>
    <scope>IDENTIFICATION</scope>
    <source>
        <strain evidence="9">MHco3</strain>
    </source>
</reference>
<feature type="transmembrane region" description="Helical" evidence="6">
    <location>
        <begin position="100"/>
        <end position="120"/>
    </location>
</feature>
<feature type="region of interest" description="Disordered" evidence="5">
    <location>
        <begin position="23"/>
        <end position="42"/>
    </location>
</feature>
<feature type="transmembrane region" description="Helical" evidence="6">
    <location>
        <begin position="402"/>
        <end position="428"/>
    </location>
</feature>
<proteinExistence type="predicted"/>
<evidence type="ECO:0000313" key="8">
    <source>
        <dbReference type="Proteomes" id="UP000025227"/>
    </source>
</evidence>
<feature type="transmembrane region" description="Helical" evidence="6">
    <location>
        <begin position="132"/>
        <end position="153"/>
    </location>
</feature>
<dbReference type="Gene3D" id="1.20.1250.20">
    <property type="entry name" value="MFS general substrate transporter like domains"/>
    <property type="match status" value="1"/>
</dbReference>
<dbReference type="AlphaFoldDB" id="A0A7I4YP98"/>
<accession>A0A7I4YP98</accession>
<dbReference type="InterPro" id="IPR045263">
    <property type="entry name" value="GLUT"/>
</dbReference>
<feature type="transmembrane region" description="Helical" evidence="6">
    <location>
        <begin position="373"/>
        <end position="396"/>
    </location>
</feature>
<dbReference type="InterPro" id="IPR005829">
    <property type="entry name" value="Sugar_transporter_CS"/>
</dbReference>
<dbReference type="PANTHER" id="PTHR23503:SF96">
    <property type="entry name" value="MAJOR FACILITATOR SUPERFAMILY (MFS) PROFILE DOMAIN-CONTAINING PROTEIN"/>
    <property type="match status" value="1"/>
</dbReference>
<dbReference type="InterPro" id="IPR003663">
    <property type="entry name" value="Sugar/inositol_transpt"/>
</dbReference>
<evidence type="ECO:0000313" key="9">
    <source>
        <dbReference type="WBParaSite" id="HCON_00119270-00001"/>
    </source>
</evidence>
<feature type="transmembrane region" description="Helical" evidence="6">
    <location>
        <begin position="440"/>
        <end position="462"/>
    </location>
</feature>
<dbReference type="InterPro" id="IPR005828">
    <property type="entry name" value="MFS_sugar_transport-like"/>
</dbReference>
<evidence type="ECO:0000256" key="2">
    <source>
        <dbReference type="ARBA" id="ARBA00022692"/>
    </source>
</evidence>
<keyword evidence="4 6" id="KW-0472">Membrane</keyword>
<comment type="subcellular location">
    <subcellularLocation>
        <location evidence="1">Membrane</location>
        <topology evidence="1">Multi-pass membrane protein</topology>
    </subcellularLocation>
</comment>
<feature type="transmembrane region" description="Helical" evidence="6">
    <location>
        <begin position="341"/>
        <end position="361"/>
    </location>
</feature>
<keyword evidence="8" id="KW-1185">Reference proteome</keyword>
<dbReference type="InterPro" id="IPR020846">
    <property type="entry name" value="MFS_dom"/>
</dbReference>
<dbReference type="Proteomes" id="UP000025227">
    <property type="component" value="Unplaced"/>
</dbReference>
<evidence type="ECO:0000259" key="7">
    <source>
        <dbReference type="PROSITE" id="PS50850"/>
    </source>
</evidence>
<feature type="transmembrane region" description="Helical" evidence="6">
    <location>
        <begin position="303"/>
        <end position="329"/>
    </location>
</feature>
<feature type="domain" description="Major facilitator superfamily (MFS) profile" evidence="7">
    <location>
        <begin position="52"/>
        <end position="497"/>
    </location>
</feature>
<dbReference type="OrthoDB" id="8120565at2759"/>
<evidence type="ECO:0000256" key="5">
    <source>
        <dbReference type="SAM" id="MobiDB-lite"/>
    </source>
</evidence>
<feature type="transmembrane region" description="Helical" evidence="6">
    <location>
        <begin position="224"/>
        <end position="244"/>
    </location>
</feature>
<dbReference type="SUPFAM" id="SSF103473">
    <property type="entry name" value="MFS general substrate transporter"/>
    <property type="match status" value="1"/>
</dbReference>
<dbReference type="GO" id="GO:0016020">
    <property type="term" value="C:membrane"/>
    <property type="evidence" value="ECO:0007669"/>
    <property type="project" value="UniProtKB-SubCell"/>
</dbReference>
<evidence type="ECO:0000256" key="4">
    <source>
        <dbReference type="ARBA" id="ARBA00023136"/>
    </source>
</evidence>
<keyword evidence="2 6" id="KW-0812">Transmembrane</keyword>
<name>A0A7I4YP98_HAECO</name>
<protein>
    <submittedName>
        <fullName evidence="9">MFS domain-containing protein</fullName>
    </submittedName>
</protein>
<organism evidence="8 9">
    <name type="scientific">Haemonchus contortus</name>
    <name type="common">Barber pole worm</name>
    <dbReference type="NCBI Taxonomy" id="6289"/>
    <lineage>
        <taxon>Eukaryota</taxon>
        <taxon>Metazoa</taxon>
        <taxon>Ecdysozoa</taxon>
        <taxon>Nematoda</taxon>
        <taxon>Chromadorea</taxon>
        <taxon>Rhabditida</taxon>
        <taxon>Rhabditina</taxon>
        <taxon>Rhabditomorpha</taxon>
        <taxon>Strongyloidea</taxon>
        <taxon>Trichostrongylidae</taxon>
        <taxon>Haemonchus</taxon>
    </lineage>
</organism>